<gene>
    <name evidence="12" type="ORF">PMAYCL1PPCAC_07349</name>
</gene>
<dbReference type="PANTHER" id="PTHR48043:SF23">
    <property type="entry name" value="UDP-GLUCURONOSYLTRANSFERASE"/>
    <property type="match status" value="1"/>
</dbReference>
<dbReference type="AlphaFoldDB" id="A0AAN4ZCM5"/>
<evidence type="ECO:0000256" key="8">
    <source>
        <dbReference type="ARBA" id="ARBA00022989"/>
    </source>
</evidence>
<keyword evidence="13" id="KW-1185">Reference proteome</keyword>
<keyword evidence="6" id="KW-0812">Transmembrane</keyword>
<protein>
    <recommendedName>
        <fullName evidence="3">glucuronosyltransferase</fullName>
        <ecNumber evidence="3">2.4.1.17</ecNumber>
    </recommendedName>
</protein>
<evidence type="ECO:0000256" key="6">
    <source>
        <dbReference type="ARBA" id="ARBA00022692"/>
    </source>
</evidence>
<dbReference type="SUPFAM" id="SSF53756">
    <property type="entry name" value="UDP-Glycosyltransferase/glycogen phosphorylase"/>
    <property type="match status" value="1"/>
</dbReference>
<comment type="caution">
    <text evidence="12">The sequence shown here is derived from an EMBL/GenBank/DDBJ whole genome shotgun (WGS) entry which is preliminary data.</text>
</comment>
<feature type="non-terminal residue" evidence="12">
    <location>
        <position position="490"/>
    </location>
</feature>
<keyword evidence="9" id="KW-0472">Membrane</keyword>
<dbReference type="Gene3D" id="3.40.50.2000">
    <property type="entry name" value="Glycogen Phosphorylase B"/>
    <property type="match status" value="1"/>
</dbReference>
<feature type="chain" id="PRO_5042836839" description="glucuronosyltransferase" evidence="11">
    <location>
        <begin position="19"/>
        <end position="490"/>
    </location>
</feature>
<evidence type="ECO:0000256" key="3">
    <source>
        <dbReference type="ARBA" id="ARBA00012544"/>
    </source>
</evidence>
<evidence type="ECO:0000256" key="9">
    <source>
        <dbReference type="ARBA" id="ARBA00023136"/>
    </source>
</evidence>
<comment type="catalytic activity">
    <reaction evidence="10">
        <text>glucuronate acceptor + UDP-alpha-D-glucuronate = acceptor beta-D-glucuronoside + UDP + H(+)</text>
        <dbReference type="Rhea" id="RHEA:21032"/>
        <dbReference type="ChEBI" id="CHEBI:15378"/>
        <dbReference type="ChEBI" id="CHEBI:58052"/>
        <dbReference type="ChEBI" id="CHEBI:58223"/>
        <dbReference type="ChEBI" id="CHEBI:132367"/>
        <dbReference type="ChEBI" id="CHEBI:132368"/>
        <dbReference type="EC" id="2.4.1.17"/>
    </reaction>
</comment>
<evidence type="ECO:0000256" key="7">
    <source>
        <dbReference type="ARBA" id="ARBA00022729"/>
    </source>
</evidence>
<evidence type="ECO:0000256" key="11">
    <source>
        <dbReference type="SAM" id="SignalP"/>
    </source>
</evidence>
<proteinExistence type="inferred from homology"/>
<dbReference type="Proteomes" id="UP001328107">
    <property type="component" value="Unassembled WGS sequence"/>
</dbReference>
<evidence type="ECO:0000313" key="13">
    <source>
        <dbReference type="Proteomes" id="UP001328107"/>
    </source>
</evidence>
<sequence>LTMRLSVFSLLIFASSHAFKILVYNSKYAHSHSNFLGNIADVLVDAGHNVTSLIPIIDEEVHDAKEKSTKIFIEASEETKKIMHSLNSAKDNFFKLDTFNPLLTLRMRTLFAQQFSSQCKVVLDDTQLIERLKAEKYDVLILENFDMCGVGYSHLIQPKSLITTSASIPFSWMYHEYGMPLSLSFNPSSYISSMNGSFWSRFTNIYAEWLMHLYFSPGRWMMEEVFRNRFGPSFPSLEEICSRAAYTLLNTEPLIDFAIPTLNRIINIGGIGAKQPVPVGKEWDEVLSRRSTNVLLSFGSVAKSVYLPEDVKESIVKTFARFPDVTFIWKYENPDDGFAKEATRILPNLHLSKWMPQNDLLADERITAFITHGGMGSTQETAIRGKPGIFIPIFADQPRNAGMMEYNGFGKVLDKFDLVKPDIFERAIRDVLSNDSYRKNAERVSSMLARKPFSSRDQLIKTVEFAAEFVASPALRPQSHDMNTVQYHNL</sequence>
<keyword evidence="4" id="KW-0328">Glycosyltransferase</keyword>
<name>A0AAN4ZCM5_9BILA</name>
<organism evidence="12 13">
    <name type="scientific">Pristionchus mayeri</name>
    <dbReference type="NCBI Taxonomy" id="1317129"/>
    <lineage>
        <taxon>Eukaryota</taxon>
        <taxon>Metazoa</taxon>
        <taxon>Ecdysozoa</taxon>
        <taxon>Nematoda</taxon>
        <taxon>Chromadorea</taxon>
        <taxon>Rhabditida</taxon>
        <taxon>Rhabditina</taxon>
        <taxon>Diplogasteromorpha</taxon>
        <taxon>Diplogasteroidea</taxon>
        <taxon>Neodiplogasteridae</taxon>
        <taxon>Pristionchus</taxon>
    </lineage>
</organism>
<dbReference type="PANTHER" id="PTHR48043">
    <property type="entry name" value="EG:EG0003.4 PROTEIN-RELATED"/>
    <property type="match status" value="1"/>
</dbReference>
<dbReference type="Pfam" id="PF00201">
    <property type="entry name" value="UDPGT"/>
    <property type="match status" value="1"/>
</dbReference>
<comment type="subcellular location">
    <subcellularLocation>
        <location evidence="1">Membrane</location>
        <topology evidence="1">Single-pass membrane protein</topology>
    </subcellularLocation>
</comment>
<evidence type="ECO:0000256" key="4">
    <source>
        <dbReference type="ARBA" id="ARBA00022676"/>
    </source>
</evidence>
<dbReference type="GO" id="GO:0015020">
    <property type="term" value="F:glucuronosyltransferase activity"/>
    <property type="evidence" value="ECO:0007669"/>
    <property type="project" value="UniProtKB-EC"/>
</dbReference>
<evidence type="ECO:0000256" key="10">
    <source>
        <dbReference type="ARBA" id="ARBA00047475"/>
    </source>
</evidence>
<accession>A0AAN4ZCM5</accession>
<dbReference type="GO" id="GO:0016020">
    <property type="term" value="C:membrane"/>
    <property type="evidence" value="ECO:0007669"/>
    <property type="project" value="UniProtKB-SubCell"/>
</dbReference>
<keyword evidence="7 11" id="KW-0732">Signal</keyword>
<dbReference type="EMBL" id="BTRK01000002">
    <property type="protein sequence ID" value="GMR37154.1"/>
    <property type="molecule type" value="Genomic_DNA"/>
</dbReference>
<evidence type="ECO:0000256" key="1">
    <source>
        <dbReference type="ARBA" id="ARBA00004167"/>
    </source>
</evidence>
<reference evidence="13" key="1">
    <citation type="submission" date="2022-10" db="EMBL/GenBank/DDBJ databases">
        <title>Genome assembly of Pristionchus species.</title>
        <authorList>
            <person name="Yoshida K."/>
            <person name="Sommer R.J."/>
        </authorList>
    </citation>
    <scope>NUCLEOTIDE SEQUENCE [LARGE SCALE GENOMIC DNA]</scope>
    <source>
        <strain evidence="13">RS5460</strain>
    </source>
</reference>
<evidence type="ECO:0000256" key="5">
    <source>
        <dbReference type="ARBA" id="ARBA00022679"/>
    </source>
</evidence>
<evidence type="ECO:0000256" key="2">
    <source>
        <dbReference type="ARBA" id="ARBA00009995"/>
    </source>
</evidence>
<dbReference type="FunFam" id="3.40.50.2000:FF:000038">
    <property type="entry name" value="UDP-GlucuronosylTransferase"/>
    <property type="match status" value="1"/>
</dbReference>
<feature type="signal peptide" evidence="11">
    <location>
        <begin position="1"/>
        <end position="18"/>
    </location>
</feature>
<dbReference type="InterPro" id="IPR002213">
    <property type="entry name" value="UDP_glucos_trans"/>
</dbReference>
<dbReference type="EC" id="2.4.1.17" evidence="3"/>
<evidence type="ECO:0000313" key="12">
    <source>
        <dbReference type="EMBL" id="GMR37154.1"/>
    </source>
</evidence>
<keyword evidence="8" id="KW-1133">Transmembrane helix</keyword>
<comment type="similarity">
    <text evidence="2">Belongs to the UDP-glycosyltransferase family.</text>
</comment>
<feature type="non-terminal residue" evidence="12">
    <location>
        <position position="1"/>
    </location>
</feature>
<dbReference type="InterPro" id="IPR050271">
    <property type="entry name" value="UDP-glycosyltransferase"/>
</dbReference>
<dbReference type="CDD" id="cd03784">
    <property type="entry name" value="GT1_Gtf-like"/>
    <property type="match status" value="1"/>
</dbReference>
<keyword evidence="5" id="KW-0808">Transferase</keyword>